<dbReference type="Pfam" id="PF13102">
    <property type="entry name" value="Phage_int_SAM_5"/>
    <property type="match status" value="1"/>
</dbReference>
<organism evidence="4 5">
    <name type="scientific">Hymenobacter busanensis</name>
    <dbReference type="NCBI Taxonomy" id="2607656"/>
    <lineage>
        <taxon>Bacteria</taxon>
        <taxon>Pseudomonadati</taxon>
        <taxon>Bacteroidota</taxon>
        <taxon>Cytophagia</taxon>
        <taxon>Cytophagales</taxon>
        <taxon>Hymenobacteraceae</taxon>
        <taxon>Hymenobacter</taxon>
    </lineage>
</organism>
<name>A0A7L4ZT24_9BACT</name>
<evidence type="ECO:0000256" key="3">
    <source>
        <dbReference type="ARBA" id="ARBA00023172"/>
    </source>
</evidence>
<dbReference type="InterPro" id="IPR011010">
    <property type="entry name" value="DNA_brk_join_enz"/>
</dbReference>
<dbReference type="CDD" id="cd01185">
    <property type="entry name" value="INTN1_C_like"/>
    <property type="match status" value="1"/>
</dbReference>
<dbReference type="InterPro" id="IPR050090">
    <property type="entry name" value="Tyrosine_recombinase_XerCD"/>
</dbReference>
<proteinExistence type="inferred from homology"/>
<dbReference type="Gene3D" id="1.10.443.10">
    <property type="entry name" value="Intergrase catalytic core"/>
    <property type="match status" value="1"/>
</dbReference>
<keyword evidence="3" id="KW-0233">DNA recombination</keyword>
<comment type="caution">
    <text evidence="4">The sequence shown here is derived from an EMBL/GenBank/DDBJ whole genome shotgun (WGS) entry which is preliminary data.</text>
</comment>
<dbReference type="PANTHER" id="PTHR30349:SF64">
    <property type="entry name" value="PROPHAGE INTEGRASE INTD-RELATED"/>
    <property type="match status" value="1"/>
</dbReference>
<evidence type="ECO:0000313" key="4">
    <source>
        <dbReference type="EMBL" id="KAA9327725.1"/>
    </source>
</evidence>
<dbReference type="InterPro" id="IPR013762">
    <property type="entry name" value="Integrase-like_cat_sf"/>
</dbReference>
<dbReference type="InterPro" id="IPR002104">
    <property type="entry name" value="Integrase_catalytic"/>
</dbReference>
<dbReference type="AlphaFoldDB" id="A0A7L4ZT24"/>
<dbReference type="PANTHER" id="PTHR30349">
    <property type="entry name" value="PHAGE INTEGRASE-RELATED"/>
    <property type="match status" value="1"/>
</dbReference>
<sequence length="293" mass="33978">MAVFDEYIQTTQATKAHGTIKHYKTTLNHLTRFAAQHRRKLTFESIDTRFYHDFVTFLTKDLAMTNGTANNQLKRVKVVMGYAGEQGLTDNNSFRKFKTLRHTETDVVYLTRDELETLVHYDLTAEPRLARVRDLLVLACTTGLRHSDFSTVRPDQIKGDQLVVRTVKTRDWLYLDLNRYSRAILECYPQGLPLLSQQKFNAYVKELGQHCGLDTPVQVVHYRGSQRVEEWLPKHELLSSHTGRRTFVTQSLERGMPPAVIMKFTGHKDIKTLMRYVKVADAEKRSQMEKAWG</sequence>
<dbReference type="Proteomes" id="UP000326380">
    <property type="component" value="Unassembled WGS sequence"/>
</dbReference>
<dbReference type="GO" id="GO:0003677">
    <property type="term" value="F:DNA binding"/>
    <property type="evidence" value="ECO:0007669"/>
    <property type="project" value="UniProtKB-KW"/>
</dbReference>
<accession>A0A7L4ZT24</accession>
<keyword evidence="5" id="KW-1185">Reference proteome</keyword>
<dbReference type="PROSITE" id="PS51898">
    <property type="entry name" value="TYR_RECOMBINASE"/>
    <property type="match status" value="1"/>
</dbReference>
<evidence type="ECO:0000313" key="5">
    <source>
        <dbReference type="Proteomes" id="UP000326380"/>
    </source>
</evidence>
<dbReference type="Gene3D" id="1.10.150.130">
    <property type="match status" value="1"/>
</dbReference>
<evidence type="ECO:0000256" key="1">
    <source>
        <dbReference type="ARBA" id="ARBA00008857"/>
    </source>
</evidence>
<dbReference type="InterPro" id="IPR025269">
    <property type="entry name" value="SAM-like_dom"/>
</dbReference>
<reference evidence="4 5" key="1">
    <citation type="submission" date="2019-09" db="EMBL/GenBank/DDBJ databases">
        <title>Genome sequence of Hymenobacter sp. M3.</title>
        <authorList>
            <person name="Srinivasan S."/>
        </authorList>
    </citation>
    <scope>NUCLEOTIDE SEQUENCE [LARGE SCALE GENOMIC DNA]</scope>
    <source>
        <strain evidence="4 5">M3</strain>
    </source>
</reference>
<evidence type="ECO:0000256" key="2">
    <source>
        <dbReference type="ARBA" id="ARBA00023125"/>
    </source>
</evidence>
<dbReference type="GO" id="GO:0006310">
    <property type="term" value="P:DNA recombination"/>
    <property type="evidence" value="ECO:0007669"/>
    <property type="project" value="UniProtKB-KW"/>
</dbReference>
<dbReference type="Pfam" id="PF00589">
    <property type="entry name" value="Phage_integrase"/>
    <property type="match status" value="1"/>
</dbReference>
<dbReference type="SUPFAM" id="SSF56349">
    <property type="entry name" value="DNA breaking-rejoining enzymes"/>
    <property type="match status" value="1"/>
</dbReference>
<keyword evidence="2" id="KW-0238">DNA-binding</keyword>
<protein>
    <submittedName>
        <fullName evidence="4">Site-specific integrase</fullName>
    </submittedName>
</protein>
<dbReference type="InterPro" id="IPR010998">
    <property type="entry name" value="Integrase_recombinase_N"/>
</dbReference>
<dbReference type="EMBL" id="VTWU01000006">
    <property type="protein sequence ID" value="KAA9327725.1"/>
    <property type="molecule type" value="Genomic_DNA"/>
</dbReference>
<gene>
    <name evidence="4" type="ORF">F0P96_17265</name>
</gene>
<comment type="similarity">
    <text evidence="1">Belongs to the 'phage' integrase family.</text>
</comment>
<dbReference type="GO" id="GO:0015074">
    <property type="term" value="P:DNA integration"/>
    <property type="evidence" value="ECO:0007669"/>
    <property type="project" value="InterPro"/>
</dbReference>